<comment type="similarity">
    <text evidence="1">Belongs to the short-chain dehydrogenases/reductases (SDR) family.</text>
</comment>
<evidence type="ECO:0000313" key="3">
    <source>
        <dbReference type="Proteomes" id="UP001292079"/>
    </source>
</evidence>
<organism evidence="2 3">
    <name type="scientific">Schistosoma mekongi</name>
    <name type="common">Parasitic worm</name>
    <dbReference type="NCBI Taxonomy" id="38744"/>
    <lineage>
        <taxon>Eukaryota</taxon>
        <taxon>Metazoa</taxon>
        <taxon>Spiralia</taxon>
        <taxon>Lophotrochozoa</taxon>
        <taxon>Platyhelminthes</taxon>
        <taxon>Trematoda</taxon>
        <taxon>Digenea</taxon>
        <taxon>Strigeidida</taxon>
        <taxon>Schistosomatoidea</taxon>
        <taxon>Schistosomatidae</taxon>
        <taxon>Schistosoma</taxon>
    </lineage>
</organism>
<name>A0AAE2D9A8_SCHME</name>
<dbReference type="PANTHER" id="PTHR44147">
    <property type="entry name" value="DEHYDROGENASE/REDUCTASE SDR FAMILY MEMBER 1"/>
    <property type="match status" value="1"/>
</dbReference>
<dbReference type="PRINTS" id="PR00081">
    <property type="entry name" value="GDHRDH"/>
</dbReference>
<evidence type="ECO:0008006" key="4">
    <source>
        <dbReference type="Google" id="ProtNLM"/>
    </source>
</evidence>
<reference evidence="2" key="2">
    <citation type="journal article" date="2023" name="Infect Dis Poverty">
        <title>Chromosome-scale genome of the human blood fluke Schistosoma mekongi and its implications for public health.</title>
        <authorList>
            <person name="Zhou M."/>
            <person name="Xu L."/>
            <person name="Xu D."/>
            <person name="Chen W."/>
            <person name="Khan J."/>
            <person name="Hu Y."/>
            <person name="Huang H."/>
            <person name="Wei H."/>
            <person name="Zhang Y."/>
            <person name="Chusongsang P."/>
            <person name="Tanasarnprasert K."/>
            <person name="Hu X."/>
            <person name="Limpanont Y."/>
            <person name="Lv Z."/>
        </authorList>
    </citation>
    <scope>NUCLEOTIDE SEQUENCE</scope>
    <source>
        <strain evidence="2">LV_2022a</strain>
    </source>
</reference>
<dbReference type="EMBL" id="JALJAT010000001">
    <property type="protein sequence ID" value="KAK4476019.1"/>
    <property type="molecule type" value="Genomic_DNA"/>
</dbReference>
<dbReference type="PANTHER" id="PTHR44147:SF2">
    <property type="entry name" value="DEHYDROGENASE_REDUCTASE SDR FAMILY MEMBER 1"/>
    <property type="match status" value="1"/>
</dbReference>
<dbReference type="Pfam" id="PF00106">
    <property type="entry name" value="adh_short"/>
    <property type="match status" value="1"/>
</dbReference>
<dbReference type="Proteomes" id="UP001292079">
    <property type="component" value="Unassembled WGS sequence"/>
</dbReference>
<dbReference type="InterPro" id="IPR036291">
    <property type="entry name" value="NAD(P)-bd_dom_sf"/>
</dbReference>
<sequence>MKDLSGCVCLVTGATRGIGKGIATVLGKSKATVYITGRTLTSPNSGVGGSLHETADIINNFGGKAIPVVVDHTIDSEVENLFYQIDREQGGRLDIVVNNAYSAVTFLLENMNKPFYNIKNVSPGEAWDVVNNTGLRNHYICSVLATRMMIEHQNKKATSSAQPGLIVNITSVGGKVYLFNVAYGSGKAALDRITHDMALELKRENINISIVGLSPGLVRTEHLLNAASKIPGNSNMELYESPELVGRVIVGLATESPRQLLSQSGQIFLVSDLAERYCIDEDYGRAVVNIRSLKYLLSYKGFYIAKFIPSFIRVPEWLFYSLLKYK</sequence>
<gene>
    <name evidence="2" type="ORF">MN116_001251</name>
</gene>
<dbReference type="Gene3D" id="3.40.50.720">
    <property type="entry name" value="NAD(P)-binding Rossmann-like Domain"/>
    <property type="match status" value="1"/>
</dbReference>
<reference evidence="2" key="1">
    <citation type="submission" date="2022-04" db="EMBL/GenBank/DDBJ databases">
        <authorList>
            <person name="Xu L."/>
            <person name="Lv Z."/>
        </authorList>
    </citation>
    <scope>NUCLEOTIDE SEQUENCE</scope>
    <source>
        <strain evidence="2">LV_2022a</strain>
    </source>
</reference>
<keyword evidence="3" id="KW-1185">Reference proteome</keyword>
<protein>
    <recommendedName>
        <fullName evidence="4">Dehydrogenase/reductase SDR family member 1</fullName>
    </recommendedName>
</protein>
<dbReference type="SUPFAM" id="SSF51735">
    <property type="entry name" value="NAD(P)-binding Rossmann-fold domains"/>
    <property type="match status" value="1"/>
</dbReference>
<accession>A0AAE2D9A8</accession>
<evidence type="ECO:0000256" key="1">
    <source>
        <dbReference type="RuleBase" id="RU000363"/>
    </source>
</evidence>
<evidence type="ECO:0000313" key="2">
    <source>
        <dbReference type="EMBL" id="KAK4476019.1"/>
    </source>
</evidence>
<dbReference type="PRINTS" id="PR00080">
    <property type="entry name" value="SDRFAMILY"/>
</dbReference>
<proteinExistence type="inferred from homology"/>
<dbReference type="InterPro" id="IPR002347">
    <property type="entry name" value="SDR_fam"/>
</dbReference>
<dbReference type="AlphaFoldDB" id="A0AAE2D9A8"/>
<comment type="caution">
    <text evidence="2">The sequence shown here is derived from an EMBL/GenBank/DDBJ whole genome shotgun (WGS) entry which is preliminary data.</text>
</comment>